<evidence type="ECO:0000313" key="3">
    <source>
        <dbReference type="Proteomes" id="UP000261380"/>
    </source>
</evidence>
<reference evidence="2" key="1">
    <citation type="submission" date="2025-08" db="UniProtKB">
        <authorList>
            <consortium name="Ensembl"/>
        </authorList>
    </citation>
    <scope>IDENTIFICATION</scope>
</reference>
<name>A0A3B5LN54_9TELE</name>
<evidence type="ECO:0000256" key="1">
    <source>
        <dbReference type="SAM" id="MobiDB-lite"/>
    </source>
</evidence>
<dbReference type="Ensembl" id="ENSXCOT00000013690.1">
    <property type="protein sequence ID" value="ENSXCOP00000013523.1"/>
    <property type="gene ID" value="ENSXCOG00000010247.1"/>
</dbReference>
<accession>A0A3B5LN54</accession>
<proteinExistence type="predicted"/>
<sequence>MNPVLTFWTKGSRSSSRTRTSWFTLRTCRVIIKSALPALPARSQLVLNKCDLVQPLSPFSPTPGGPDSPRGPIGPSRPLCPDCPSGPGSPGQKQGDSHPECPICPGGP</sequence>
<reference evidence="2" key="2">
    <citation type="submission" date="2025-09" db="UniProtKB">
        <authorList>
            <consortium name="Ensembl"/>
        </authorList>
    </citation>
    <scope>IDENTIFICATION</scope>
</reference>
<evidence type="ECO:0000313" key="2">
    <source>
        <dbReference type="Ensembl" id="ENSXCOP00000013523.1"/>
    </source>
</evidence>
<feature type="region of interest" description="Disordered" evidence="1">
    <location>
        <begin position="56"/>
        <end position="108"/>
    </location>
</feature>
<keyword evidence="3" id="KW-1185">Reference proteome</keyword>
<organism evidence="2 3">
    <name type="scientific">Xiphophorus couchianus</name>
    <name type="common">Monterrey platyfish</name>
    <dbReference type="NCBI Taxonomy" id="32473"/>
    <lineage>
        <taxon>Eukaryota</taxon>
        <taxon>Metazoa</taxon>
        <taxon>Chordata</taxon>
        <taxon>Craniata</taxon>
        <taxon>Vertebrata</taxon>
        <taxon>Euteleostomi</taxon>
        <taxon>Actinopterygii</taxon>
        <taxon>Neopterygii</taxon>
        <taxon>Teleostei</taxon>
        <taxon>Neoteleostei</taxon>
        <taxon>Acanthomorphata</taxon>
        <taxon>Ovalentaria</taxon>
        <taxon>Atherinomorphae</taxon>
        <taxon>Cyprinodontiformes</taxon>
        <taxon>Poeciliidae</taxon>
        <taxon>Poeciliinae</taxon>
        <taxon>Xiphophorus</taxon>
    </lineage>
</organism>
<dbReference type="Proteomes" id="UP000261380">
    <property type="component" value="Unplaced"/>
</dbReference>
<dbReference type="AlphaFoldDB" id="A0A3B5LN54"/>
<protein>
    <submittedName>
        <fullName evidence="2">Uncharacterized protein</fullName>
    </submittedName>
</protein>